<dbReference type="PANTHER" id="PTHR14614:SF132">
    <property type="entry name" value="PROTEIN-LYSINE METHYLTRANSFERASE C42C1.13"/>
    <property type="match status" value="1"/>
</dbReference>
<dbReference type="InterPro" id="IPR029063">
    <property type="entry name" value="SAM-dependent_MTases_sf"/>
</dbReference>
<evidence type="ECO:0000313" key="2">
    <source>
        <dbReference type="Proteomes" id="UP000038009"/>
    </source>
</evidence>
<dbReference type="Proteomes" id="UP000038009">
    <property type="component" value="Unassembled WGS sequence"/>
</dbReference>
<dbReference type="PANTHER" id="PTHR14614">
    <property type="entry name" value="HEPATOCELLULAR CARCINOMA-ASSOCIATED ANTIGEN"/>
    <property type="match status" value="1"/>
</dbReference>
<evidence type="ECO:0000313" key="1">
    <source>
        <dbReference type="EMBL" id="KPI84750.1"/>
    </source>
</evidence>
<gene>
    <name evidence="1" type="ORF">ABL78_6195</name>
</gene>
<reference evidence="1 2" key="1">
    <citation type="journal article" date="2015" name="PLoS Pathog.">
        <title>Leptomonas seymouri: Adaptations to the Dixenous Life Cycle Analyzed by Genome Sequencing, Transcriptome Profiling and Co-infection with Leishmania donovani.</title>
        <authorList>
            <person name="Kraeva N."/>
            <person name="Butenko A."/>
            <person name="Hlavacova J."/>
            <person name="Kostygov A."/>
            <person name="Myskova J."/>
            <person name="Grybchuk D."/>
            <person name="Lestinova T."/>
            <person name="Votypka J."/>
            <person name="Volf P."/>
            <person name="Opperdoes F."/>
            <person name="Flegontov P."/>
            <person name="Lukes J."/>
            <person name="Yurchenko V."/>
        </authorList>
    </citation>
    <scope>NUCLEOTIDE SEQUENCE [LARGE SCALE GENOMIC DNA]</scope>
    <source>
        <strain evidence="1 2">ATCC 30220</strain>
    </source>
</reference>
<sequence>MLRSKNVALYRTSDTPLRRLHDIYGSEGGAETQLEQYVLDGERRVKGHAPPLADSEETRYMQGELATLLADLSDYGALGTIGGADHRFCQRLQPLLTRLMKCILSGGYQVMNMEETEEGSVDVEELLQATSKALSNCSEGVVRRCADTTLDIQLHADLDASVAHHSAGSEKRGPSLVEGVRKDAAVLRVCVGFADYTSGETGAMIWAGAVGLSLYLVENYQPLIAQKAREVNARTGKPLRVIEVGCGPALVSLVLAMMATRESAKVPCCLDVTDVSAPVVDEARRSFQSRNGPALSSMLVAQGGADTDSAHTVKENQKGPTAISHPCFQVYPFTLDFSDIPPELCGVYDIVVASDVVYDHAIAAHVAPALDALLSPGGIALLCCEAHRDGMSYFTQRIRSGQPNASHLRVTEDVRDVQAVLSRLEMLPSLTSSTCSLMRIEKASA</sequence>
<accession>A0A0N1I159</accession>
<comment type="caution">
    <text evidence="1">The sequence shown here is derived from an EMBL/GenBank/DDBJ whole genome shotgun (WGS) entry which is preliminary data.</text>
</comment>
<keyword evidence="2" id="KW-1185">Reference proteome</keyword>
<organism evidence="1 2">
    <name type="scientific">Leptomonas seymouri</name>
    <dbReference type="NCBI Taxonomy" id="5684"/>
    <lineage>
        <taxon>Eukaryota</taxon>
        <taxon>Discoba</taxon>
        <taxon>Euglenozoa</taxon>
        <taxon>Kinetoplastea</taxon>
        <taxon>Metakinetoplastina</taxon>
        <taxon>Trypanosomatida</taxon>
        <taxon>Trypanosomatidae</taxon>
        <taxon>Leishmaniinae</taxon>
        <taxon>Leptomonas</taxon>
    </lineage>
</organism>
<dbReference type="OMA" id="CEAHRDG"/>
<dbReference type="OrthoDB" id="413520at2759"/>
<evidence type="ECO:0008006" key="3">
    <source>
        <dbReference type="Google" id="ProtNLM"/>
    </source>
</evidence>
<name>A0A0N1I159_LEPSE</name>
<dbReference type="VEuPathDB" id="TriTrypDB:Lsey_0234_0060"/>
<proteinExistence type="predicted"/>
<dbReference type="InterPro" id="IPR019410">
    <property type="entry name" value="Methyltransf_16"/>
</dbReference>
<dbReference type="Gene3D" id="3.40.50.150">
    <property type="entry name" value="Vaccinia Virus protein VP39"/>
    <property type="match status" value="1"/>
</dbReference>
<dbReference type="SUPFAM" id="SSF53335">
    <property type="entry name" value="S-adenosyl-L-methionine-dependent methyltransferases"/>
    <property type="match status" value="1"/>
</dbReference>
<dbReference type="AlphaFoldDB" id="A0A0N1I159"/>
<dbReference type="EMBL" id="LJSK01000234">
    <property type="protein sequence ID" value="KPI84750.1"/>
    <property type="molecule type" value="Genomic_DNA"/>
</dbReference>
<protein>
    <recommendedName>
        <fullName evidence="3">Methyltransferase</fullName>
    </recommendedName>
</protein>